<reference evidence="2 3" key="1">
    <citation type="submission" date="2020-08" db="EMBL/GenBank/DDBJ databases">
        <title>Sequencing the genomes of 1000 actinobacteria strains.</title>
        <authorList>
            <person name="Klenk H.-P."/>
        </authorList>
    </citation>
    <scope>NUCLEOTIDE SEQUENCE [LARGE SCALE GENOMIC DNA]</scope>
    <source>
        <strain evidence="2 3">DSM 45584</strain>
    </source>
</reference>
<protein>
    <submittedName>
        <fullName evidence="2">Transcriptional regulator with XRE-family HTH domain</fullName>
    </submittedName>
</protein>
<dbReference type="RefSeq" id="WP_184724364.1">
    <property type="nucleotide sequence ID" value="NZ_JACHIW010000001.1"/>
</dbReference>
<dbReference type="AlphaFoldDB" id="A0A840PT96"/>
<dbReference type="InterPro" id="IPR011990">
    <property type="entry name" value="TPR-like_helical_dom_sf"/>
</dbReference>
<sequence>MSNQQSLGERIRQLRGDLNTQQQLADRAGLSIALIRKLEQGTRQTCSVASLHKIARALDVTLADLLVPASIPEHDQDQGITALRHAVSLVGVPKDNPATTQEAAHAELSIWSAYFDGRHDAAVRVLPYLIRRLESGLAASNDADRPAYVHSLSRVLWAAGRILSGLRHADAAHIASQRAISLSAQLDDPVMTAAASGSLARQLMVAGRYEESIELYASTAKSIEPGRTHTIPQMSVYGNLLLSAGNVQARAGNAAEAMHFLAEARGVSNEVPDGQCHHSSVFGPSAVAMQSTDIAINLGEFGDALTASKTVPEGGSSLPTLSRSRHSVDRALVHLKTGGEDKAVALLSSTASAAPFWFKNQRLPKSIVRDLLHTPAAKSEQLRSLAKTLGVH</sequence>
<dbReference type="SUPFAM" id="SSF47413">
    <property type="entry name" value="lambda repressor-like DNA-binding domains"/>
    <property type="match status" value="1"/>
</dbReference>
<dbReference type="Pfam" id="PF13443">
    <property type="entry name" value="HTH_26"/>
    <property type="match status" value="1"/>
</dbReference>
<comment type="caution">
    <text evidence="2">The sequence shown here is derived from an EMBL/GenBank/DDBJ whole genome shotgun (WGS) entry which is preliminary data.</text>
</comment>
<dbReference type="Proteomes" id="UP000584374">
    <property type="component" value="Unassembled WGS sequence"/>
</dbReference>
<dbReference type="EMBL" id="JACHIW010000001">
    <property type="protein sequence ID" value="MBB5153512.1"/>
    <property type="molecule type" value="Genomic_DNA"/>
</dbReference>
<evidence type="ECO:0000313" key="3">
    <source>
        <dbReference type="Proteomes" id="UP000584374"/>
    </source>
</evidence>
<evidence type="ECO:0000313" key="2">
    <source>
        <dbReference type="EMBL" id="MBB5153512.1"/>
    </source>
</evidence>
<dbReference type="InterPro" id="IPR010982">
    <property type="entry name" value="Lambda_DNA-bd_dom_sf"/>
</dbReference>
<dbReference type="SUPFAM" id="SSF48452">
    <property type="entry name" value="TPR-like"/>
    <property type="match status" value="1"/>
</dbReference>
<evidence type="ECO:0000259" key="1">
    <source>
        <dbReference type="PROSITE" id="PS50943"/>
    </source>
</evidence>
<dbReference type="CDD" id="cd00093">
    <property type="entry name" value="HTH_XRE"/>
    <property type="match status" value="1"/>
</dbReference>
<dbReference type="Gene3D" id="1.25.40.10">
    <property type="entry name" value="Tetratricopeptide repeat domain"/>
    <property type="match status" value="1"/>
</dbReference>
<dbReference type="Gene3D" id="1.10.260.40">
    <property type="entry name" value="lambda repressor-like DNA-binding domains"/>
    <property type="match status" value="1"/>
</dbReference>
<name>A0A840PT96_9PSEU</name>
<dbReference type="InterPro" id="IPR001387">
    <property type="entry name" value="Cro/C1-type_HTH"/>
</dbReference>
<dbReference type="SMART" id="SM00530">
    <property type="entry name" value="HTH_XRE"/>
    <property type="match status" value="1"/>
</dbReference>
<keyword evidence="3" id="KW-1185">Reference proteome</keyword>
<organism evidence="2 3">
    <name type="scientific">Saccharopolyspora phatthalungensis</name>
    <dbReference type="NCBI Taxonomy" id="664693"/>
    <lineage>
        <taxon>Bacteria</taxon>
        <taxon>Bacillati</taxon>
        <taxon>Actinomycetota</taxon>
        <taxon>Actinomycetes</taxon>
        <taxon>Pseudonocardiales</taxon>
        <taxon>Pseudonocardiaceae</taxon>
        <taxon>Saccharopolyspora</taxon>
    </lineage>
</organism>
<feature type="domain" description="HTH cro/C1-type" evidence="1">
    <location>
        <begin position="11"/>
        <end position="65"/>
    </location>
</feature>
<dbReference type="GO" id="GO:0003677">
    <property type="term" value="F:DNA binding"/>
    <property type="evidence" value="ECO:0007669"/>
    <property type="project" value="InterPro"/>
</dbReference>
<accession>A0A840PT96</accession>
<proteinExistence type="predicted"/>
<gene>
    <name evidence="2" type="ORF">BJ970_001046</name>
</gene>
<dbReference type="PROSITE" id="PS50943">
    <property type="entry name" value="HTH_CROC1"/>
    <property type="match status" value="1"/>
</dbReference>